<keyword evidence="3" id="KW-1185">Reference proteome</keyword>
<feature type="non-terminal residue" evidence="2">
    <location>
        <position position="81"/>
    </location>
</feature>
<dbReference type="Proteomes" id="UP000184334">
    <property type="component" value="Unassembled WGS sequence"/>
</dbReference>
<dbReference type="EMBL" id="FQUI01000055">
    <property type="protein sequence ID" value="SHF26926.1"/>
    <property type="molecule type" value="Genomic_DNA"/>
</dbReference>
<proteinExistence type="predicted"/>
<dbReference type="RefSeq" id="WP_143148374.1">
    <property type="nucleotide sequence ID" value="NZ_FQUI01000055.1"/>
</dbReference>
<keyword evidence="2" id="KW-0863">Zinc-finger</keyword>
<gene>
    <name evidence="2" type="ORF">SAMN02745164_02138</name>
</gene>
<dbReference type="InterPro" id="IPR029261">
    <property type="entry name" value="Transposase_Znf"/>
</dbReference>
<dbReference type="PANTHER" id="PTHR33498:SF1">
    <property type="entry name" value="TRANSPOSASE FOR INSERTION SEQUENCE ELEMENT IS1557"/>
    <property type="match status" value="1"/>
</dbReference>
<dbReference type="Pfam" id="PF14690">
    <property type="entry name" value="Zn_ribbon_ISL3"/>
    <property type="match status" value="1"/>
</dbReference>
<accession>A0A1M5AA59</accession>
<dbReference type="AlphaFoldDB" id="A0A1M5AA59"/>
<comment type="caution">
    <text evidence="2">The sequence shown here is derived from an EMBL/GenBank/DDBJ whole genome shotgun (WGS) entry which is preliminary data.</text>
</comment>
<evidence type="ECO:0000259" key="1">
    <source>
        <dbReference type="Pfam" id="PF14690"/>
    </source>
</evidence>
<reference evidence="2" key="1">
    <citation type="submission" date="2016-11" db="EMBL/GenBank/DDBJ databases">
        <authorList>
            <person name="Varghese N."/>
            <person name="Submissions S."/>
        </authorList>
    </citation>
    <scope>NUCLEOTIDE SEQUENCE [LARGE SCALE GENOMIC DNA]</scope>
    <source>
        <strain evidence="2">DSM 16785</strain>
    </source>
</reference>
<evidence type="ECO:0000313" key="3">
    <source>
        <dbReference type="Proteomes" id="UP000184334"/>
    </source>
</evidence>
<feature type="domain" description="Transposase IS204/IS1001/IS1096/IS1165 zinc-finger" evidence="1">
    <location>
        <begin position="35"/>
        <end position="78"/>
    </location>
</feature>
<dbReference type="STRING" id="1122195.SAMN02745164_02138"/>
<sequence>MKEIIKMLDKSLKYIKHEIKEDTIYIYVKSKKKKAKCPVCGEETDKVHSKYTRSFQDLPIGGKKVTIILEMRIFKCKNKEC</sequence>
<organism evidence="2 3">
    <name type="scientific">Marinitoga hydrogenitolerans (strain DSM 16785 / JCM 12826 / AT1271)</name>
    <dbReference type="NCBI Taxonomy" id="1122195"/>
    <lineage>
        <taxon>Bacteria</taxon>
        <taxon>Thermotogati</taxon>
        <taxon>Thermotogota</taxon>
        <taxon>Thermotogae</taxon>
        <taxon>Petrotogales</taxon>
        <taxon>Petrotogaceae</taxon>
        <taxon>Marinitoga</taxon>
    </lineage>
</organism>
<keyword evidence="2" id="KW-0862">Zinc</keyword>
<dbReference type="PANTHER" id="PTHR33498">
    <property type="entry name" value="TRANSPOSASE FOR INSERTION SEQUENCE ELEMENT IS1557"/>
    <property type="match status" value="1"/>
</dbReference>
<dbReference type="GO" id="GO:0008270">
    <property type="term" value="F:zinc ion binding"/>
    <property type="evidence" value="ECO:0007669"/>
    <property type="project" value="UniProtKB-KW"/>
</dbReference>
<evidence type="ECO:0000313" key="2">
    <source>
        <dbReference type="EMBL" id="SHF26926.1"/>
    </source>
</evidence>
<name>A0A1M5AA59_MARH1</name>
<protein>
    <submittedName>
        <fullName evidence="2">Zinc-finger of transposase IS204/IS1001/IS1096/IS1165</fullName>
    </submittedName>
</protein>
<dbReference type="InterPro" id="IPR047951">
    <property type="entry name" value="Transpos_ISL3"/>
</dbReference>
<keyword evidence="2" id="KW-0479">Metal-binding</keyword>